<dbReference type="PANTHER" id="PTHR30543:SF31">
    <property type="entry name" value="NADPH-DEPENDENT AZOREDUCTASE AZR"/>
    <property type="match status" value="1"/>
</dbReference>
<proteinExistence type="predicted"/>
<reference evidence="2" key="1">
    <citation type="submission" date="2022-06" db="EMBL/GenBank/DDBJ databases">
        <title>Sneathiella actinostolidae sp. nov., isolated from a sea anemonein the Western Pacific Ocean.</title>
        <authorList>
            <person name="Wei M.J."/>
        </authorList>
    </citation>
    <scope>NUCLEOTIDE SEQUENCE</scope>
    <source>
        <strain evidence="2">PHK-P5</strain>
    </source>
</reference>
<dbReference type="RefSeq" id="WP_251932246.1">
    <property type="nucleotide sequence ID" value="NZ_CP098747.1"/>
</dbReference>
<name>A0ABY4VX63_9PROT</name>
<evidence type="ECO:0000313" key="3">
    <source>
        <dbReference type="Proteomes" id="UP001056291"/>
    </source>
</evidence>
<organism evidence="2 3">
    <name type="scientific">Sneathiella marina</name>
    <dbReference type="NCBI Taxonomy" id="2950108"/>
    <lineage>
        <taxon>Bacteria</taxon>
        <taxon>Pseudomonadati</taxon>
        <taxon>Pseudomonadota</taxon>
        <taxon>Alphaproteobacteria</taxon>
        <taxon>Sneathiellales</taxon>
        <taxon>Sneathiellaceae</taxon>
        <taxon>Sneathiella</taxon>
    </lineage>
</organism>
<keyword evidence="3" id="KW-1185">Reference proteome</keyword>
<dbReference type="Proteomes" id="UP001056291">
    <property type="component" value="Chromosome"/>
</dbReference>
<dbReference type="InterPro" id="IPR005025">
    <property type="entry name" value="FMN_Rdtase-like_dom"/>
</dbReference>
<dbReference type="InterPro" id="IPR050712">
    <property type="entry name" value="NAD(P)H-dep_reductase"/>
</dbReference>
<dbReference type="InterPro" id="IPR029039">
    <property type="entry name" value="Flavoprotein-like_sf"/>
</dbReference>
<dbReference type="PANTHER" id="PTHR30543">
    <property type="entry name" value="CHROMATE REDUCTASE"/>
    <property type="match status" value="1"/>
</dbReference>
<feature type="domain" description="NADPH-dependent FMN reductase-like" evidence="1">
    <location>
        <begin position="4"/>
        <end position="147"/>
    </location>
</feature>
<protein>
    <submittedName>
        <fullName evidence="2">NAD(P)H-dependent oxidoreductase</fullName>
    </submittedName>
</protein>
<gene>
    <name evidence="2" type="ORF">NBZ79_10025</name>
</gene>
<accession>A0ABY4VX63</accession>
<dbReference type="SUPFAM" id="SSF52218">
    <property type="entry name" value="Flavoproteins"/>
    <property type="match status" value="1"/>
</dbReference>
<dbReference type="EMBL" id="CP098747">
    <property type="protein sequence ID" value="USG59525.1"/>
    <property type="molecule type" value="Genomic_DNA"/>
</dbReference>
<dbReference type="Gene3D" id="3.40.50.360">
    <property type="match status" value="1"/>
</dbReference>
<evidence type="ECO:0000259" key="1">
    <source>
        <dbReference type="Pfam" id="PF03358"/>
    </source>
</evidence>
<evidence type="ECO:0000313" key="2">
    <source>
        <dbReference type="EMBL" id="USG59525.1"/>
    </source>
</evidence>
<sequence length="203" mass="22785">MTATKIGIIIGSNRKISQSGRIAEFVHSLINNLQANVSVDLFSVRDMNLPLWSEEKWQSNSSLVDLWKPFSSRLKECDGFIVISPEWAGMAPPHLKNFLLMCDGGELAHKPGLLIGVSSGFGGAYPVAELRMSGYKNNFLWWLPDHVILRHVESLFVEEPPTKLDVNMTNRLNYSLEFLVETAIAMAPVREKVQNLATYKHGM</sequence>
<dbReference type="Pfam" id="PF03358">
    <property type="entry name" value="FMN_red"/>
    <property type="match status" value="1"/>
</dbReference>